<gene>
    <name evidence="6" type="primary">eIF4B</name>
</gene>
<dbReference type="Gene3D" id="3.30.70.330">
    <property type="match status" value="1"/>
</dbReference>
<evidence type="ECO:0000259" key="4">
    <source>
        <dbReference type="PROSITE" id="PS50102"/>
    </source>
</evidence>
<keyword evidence="6" id="KW-0648">Protein biosynthesis</keyword>
<dbReference type="CTD" id="1975"/>
<feature type="compositionally biased region" description="Basic and acidic residues" evidence="3">
    <location>
        <begin position="381"/>
        <end position="402"/>
    </location>
</feature>
<dbReference type="PROSITE" id="PS50102">
    <property type="entry name" value="RRM"/>
    <property type="match status" value="1"/>
</dbReference>
<dbReference type="InterPro" id="IPR000504">
    <property type="entry name" value="RRM_dom"/>
</dbReference>
<feature type="compositionally biased region" description="Basic and acidic residues" evidence="3">
    <location>
        <begin position="418"/>
        <end position="443"/>
    </location>
</feature>
<evidence type="ECO:0000256" key="2">
    <source>
        <dbReference type="PROSITE-ProRule" id="PRU00176"/>
    </source>
</evidence>
<reference evidence="6" key="1">
    <citation type="submission" date="2025-08" db="UniProtKB">
        <authorList>
            <consortium name="RefSeq"/>
        </authorList>
    </citation>
    <scope>IDENTIFICATION</scope>
</reference>
<organism evidence="5 6">
    <name type="scientific">Fopius arisanus</name>
    <dbReference type="NCBI Taxonomy" id="64838"/>
    <lineage>
        <taxon>Eukaryota</taxon>
        <taxon>Metazoa</taxon>
        <taxon>Ecdysozoa</taxon>
        <taxon>Arthropoda</taxon>
        <taxon>Hexapoda</taxon>
        <taxon>Insecta</taxon>
        <taxon>Pterygota</taxon>
        <taxon>Neoptera</taxon>
        <taxon>Endopterygota</taxon>
        <taxon>Hymenoptera</taxon>
        <taxon>Apocrita</taxon>
        <taxon>Ichneumonoidea</taxon>
        <taxon>Braconidae</taxon>
        <taxon>Opiinae</taxon>
        <taxon>Fopius</taxon>
    </lineage>
</organism>
<feature type="compositionally biased region" description="Basic and acidic residues" evidence="3">
    <location>
        <begin position="526"/>
        <end position="558"/>
    </location>
</feature>
<dbReference type="PANTHER" id="PTHR23236:SF2">
    <property type="entry name" value="EUKARYOTIC TRANSLATION INITIATION FACTOR 4B"/>
    <property type="match status" value="1"/>
</dbReference>
<keyword evidence="6" id="KW-0396">Initiation factor</keyword>
<evidence type="ECO:0000313" key="6">
    <source>
        <dbReference type="RefSeq" id="XP_011310027.1"/>
    </source>
</evidence>
<dbReference type="PANTHER" id="PTHR23236">
    <property type="entry name" value="EUKARYOTIC TRANSLATION INITIATION FACTOR 4B/4H"/>
    <property type="match status" value="1"/>
</dbReference>
<evidence type="ECO:0000313" key="5">
    <source>
        <dbReference type="Proteomes" id="UP000694866"/>
    </source>
</evidence>
<dbReference type="InterPro" id="IPR012677">
    <property type="entry name" value="Nucleotide-bd_a/b_plait_sf"/>
</dbReference>
<feature type="compositionally biased region" description="Basic and acidic residues" evidence="3">
    <location>
        <begin position="198"/>
        <end position="333"/>
    </location>
</feature>
<dbReference type="OrthoDB" id="1748655at2759"/>
<dbReference type="Proteomes" id="UP000694866">
    <property type="component" value="Unplaced"/>
</dbReference>
<feature type="domain" description="RRM" evidence="4">
    <location>
        <begin position="82"/>
        <end position="156"/>
    </location>
</feature>
<keyword evidence="5" id="KW-1185">Reference proteome</keyword>
<proteinExistence type="predicted"/>
<keyword evidence="1 2" id="KW-0694">RNA-binding</keyword>
<feature type="compositionally biased region" description="Basic and acidic residues" evidence="3">
    <location>
        <begin position="494"/>
        <end position="506"/>
    </location>
</feature>
<name>A0A9R1TIV4_9HYME</name>
<dbReference type="Pfam" id="PF00076">
    <property type="entry name" value="RRM_1"/>
    <property type="match status" value="1"/>
</dbReference>
<dbReference type="SUPFAM" id="SSF54928">
    <property type="entry name" value="RNA-binding domain, RBD"/>
    <property type="match status" value="1"/>
</dbReference>
<feature type="region of interest" description="Disordered" evidence="3">
    <location>
        <begin position="154"/>
        <end position="587"/>
    </location>
</feature>
<dbReference type="RefSeq" id="XP_011310027.1">
    <property type="nucleotide sequence ID" value="XM_011311725.1"/>
</dbReference>
<dbReference type="KEGG" id="fas:105270646"/>
<dbReference type="GeneID" id="105270646"/>
<dbReference type="InterPro" id="IPR035979">
    <property type="entry name" value="RBD_domain_sf"/>
</dbReference>
<evidence type="ECO:0000256" key="3">
    <source>
        <dbReference type="SAM" id="MobiDB-lite"/>
    </source>
</evidence>
<feature type="compositionally biased region" description="Basic and acidic residues" evidence="3">
    <location>
        <begin position="346"/>
        <end position="365"/>
    </location>
</feature>
<dbReference type="GO" id="GO:0003743">
    <property type="term" value="F:translation initiation factor activity"/>
    <property type="evidence" value="ECO:0007669"/>
    <property type="project" value="UniProtKB-KW"/>
</dbReference>
<feature type="compositionally biased region" description="Basic and acidic residues" evidence="3">
    <location>
        <begin position="158"/>
        <end position="191"/>
    </location>
</feature>
<dbReference type="AlphaFoldDB" id="A0A9R1TIV4"/>
<protein>
    <submittedName>
        <fullName evidence="6">Eukaryotic translation initiation factor 4B</fullName>
    </submittedName>
</protein>
<dbReference type="GO" id="GO:0003723">
    <property type="term" value="F:RNA binding"/>
    <property type="evidence" value="ECO:0007669"/>
    <property type="project" value="UniProtKB-UniRule"/>
</dbReference>
<evidence type="ECO:0000256" key="1">
    <source>
        <dbReference type="ARBA" id="ARBA00022884"/>
    </source>
</evidence>
<feature type="compositionally biased region" description="Basic and acidic residues" evidence="3">
    <location>
        <begin position="451"/>
        <end position="485"/>
    </location>
</feature>
<accession>A0A9R1TIV4</accession>
<sequence length="587" mass="66566">MASRKKGKKAKMQTVALTEFLASNGGAPTIPLKSTSWADDVEDEHDGYHSRTNKEPIVLPTAPRAARGPGCHDENIPTSPPFVAFVSNLPYDVVEDDLADFFAEMQVTNVRLPKDSTKLRGYGYVEFDDRASLIEALNLTNTTLKTRRVRIEVSNSNSDDRRGGKMGMGRDNRRDGYDDPERTSGDWRSTPREQPSGGDDRFRSRAFDNRDDRSDSDNRPGAWREGDRSTSSFGERRTFRDDNRSERRGFGDGEGRGFGGDRRGYGDGERRGFGDGERRGFGDGERRGFGDGERRGFGDGERRGFGDGERRGFGDRERRGYDDKEEKERDWSRETNTGGTSAFPPRRNDRDRFPEREDASSEPRTRPTLNLLPRTKPIETIVREEKEAQPQEVDKQEPKPEPKPAANIFGAAKPVDTAAKEREIEERLAKSQAEKPKSEEGDSKPQTWTRRNGDGRSDREKEKPRLTWRSDEDRVDRGRHNDRRQAPRAQLSGRSEREHRVDRGDSRGPPSSRATPGSARPTGRYNDSRGPPEKERRDREREREREGKEEPPMPKASDEQAPNFVASNMFSMLDEDAVEADLSHQSD</sequence>
<dbReference type="SMART" id="SM00360">
    <property type="entry name" value="RRM"/>
    <property type="match status" value="1"/>
</dbReference>